<name>A0A0F9BE91_9ZZZZ</name>
<organism evidence="1">
    <name type="scientific">marine sediment metagenome</name>
    <dbReference type="NCBI Taxonomy" id="412755"/>
    <lineage>
        <taxon>unclassified sequences</taxon>
        <taxon>metagenomes</taxon>
        <taxon>ecological metagenomes</taxon>
    </lineage>
</organism>
<reference evidence="1" key="1">
    <citation type="journal article" date="2015" name="Nature">
        <title>Complex archaea that bridge the gap between prokaryotes and eukaryotes.</title>
        <authorList>
            <person name="Spang A."/>
            <person name="Saw J.H."/>
            <person name="Jorgensen S.L."/>
            <person name="Zaremba-Niedzwiedzka K."/>
            <person name="Martijn J."/>
            <person name="Lind A.E."/>
            <person name="van Eijk R."/>
            <person name="Schleper C."/>
            <person name="Guy L."/>
            <person name="Ettema T.J."/>
        </authorList>
    </citation>
    <scope>NUCLEOTIDE SEQUENCE</scope>
</reference>
<protein>
    <submittedName>
        <fullName evidence="1">Uncharacterized protein</fullName>
    </submittedName>
</protein>
<dbReference type="EMBL" id="LAZR01038177">
    <property type="protein sequence ID" value="KKL20234.1"/>
    <property type="molecule type" value="Genomic_DNA"/>
</dbReference>
<proteinExistence type="predicted"/>
<accession>A0A0F9BE91</accession>
<dbReference type="AlphaFoldDB" id="A0A0F9BE91"/>
<evidence type="ECO:0000313" key="1">
    <source>
        <dbReference type="EMBL" id="KKL20234.1"/>
    </source>
</evidence>
<comment type="caution">
    <text evidence="1">The sequence shown here is derived from an EMBL/GenBank/DDBJ whole genome shotgun (WGS) entry which is preliminary data.</text>
</comment>
<gene>
    <name evidence="1" type="ORF">LCGC14_2457510</name>
</gene>
<sequence length="78" mass="8812">MLNIIIGKFLNQSIKAFASSSNLMEILFKTLKNYINHKTENFSEILSIYSSKKILSGKKGVILTSEGKRMMVDILSEL</sequence>